<protein>
    <recommendedName>
        <fullName evidence="3">NHL repeat-containing protein</fullName>
    </recommendedName>
</protein>
<sequence>MLLSACGGRNDSGAGSDFTAGAAGASTLSLGGTVSGLVANNPLVLVNNADASTALTVPGNGAFTFAQRYANGAAYNVTVRTQPATQNCTVVNGSGTLPFTTGPRVTCLGLGKLPSGTLFATVAAAALPASVTVSTVAGDASDTTHVFKGGLPSGSILSSPHFLATDGTHLYLTEGEANAIRKISLSDYSTSNFLDGGVSGFADDAAGSGGAKFNDLEGIVTDGKYLYVGDMYNCAIRKIEISTKKVTTIAGQGGICRSGTTWADGKGTDITLGASPPPTDNTNTLFNLRALALSDDGKTLYFGDLNLLRKLDLATGMVTTILGRLGENGVIGNADGSFATAFIKRIILSIAVNGNNLYMLTGTLDHTLRKVDLAAQTVSTLELFYAEDDGSHDQFDTDNKALLDSIQASNPNFKPFRVRYGLSLSTSLVTDGTYIYISALAANQVARIRADGTDNGIPTPLVNPSQAYDYTDGLGGQAHLKYPLGITSDGKYLYLVDKWSYTVRKIAPN</sequence>
<dbReference type="PANTHER" id="PTHR46388:SF2">
    <property type="entry name" value="NHL REPEAT-CONTAINING PROTEIN 2"/>
    <property type="match status" value="1"/>
</dbReference>
<gene>
    <name evidence="1" type="ORF">DIC66_15050</name>
</gene>
<comment type="caution">
    <text evidence="1">The sequence shown here is derived from an EMBL/GenBank/DDBJ whole genome shotgun (WGS) entry which is preliminary data.</text>
</comment>
<dbReference type="PANTHER" id="PTHR46388">
    <property type="entry name" value="NHL REPEAT-CONTAINING PROTEIN 2"/>
    <property type="match status" value="1"/>
</dbReference>
<dbReference type="Gene3D" id="2.120.10.30">
    <property type="entry name" value="TolB, C-terminal domain"/>
    <property type="match status" value="3"/>
</dbReference>
<keyword evidence="2" id="KW-1185">Reference proteome</keyword>
<name>A0A3E1R9J4_9BURK</name>
<accession>A0A3E1R9J4</accession>
<reference evidence="1 2" key="1">
    <citation type="submission" date="2018-05" db="EMBL/GenBank/DDBJ databases">
        <title>Rhodoferax soyangensis sp.nov., isolated from an oligotrophic freshwater lake.</title>
        <authorList>
            <person name="Park M."/>
        </authorList>
    </citation>
    <scope>NUCLEOTIDE SEQUENCE [LARGE SCALE GENOMIC DNA]</scope>
    <source>
        <strain evidence="1 2">IMCC26218</strain>
    </source>
</reference>
<evidence type="ECO:0000313" key="1">
    <source>
        <dbReference type="EMBL" id="RFO96036.1"/>
    </source>
</evidence>
<proteinExistence type="predicted"/>
<evidence type="ECO:0008006" key="3">
    <source>
        <dbReference type="Google" id="ProtNLM"/>
    </source>
</evidence>
<dbReference type="Proteomes" id="UP000260665">
    <property type="component" value="Unassembled WGS sequence"/>
</dbReference>
<organism evidence="1 2">
    <name type="scientific">Rhodoferax lacus</name>
    <dbReference type="NCBI Taxonomy" id="2184758"/>
    <lineage>
        <taxon>Bacteria</taxon>
        <taxon>Pseudomonadati</taxon>
        <taxon>Pseudomonadota</taxon>
        <taxon>Betaproteobacteria</taxon>
        <taxon>Burkholderiales</taxon>
        <taxon>Comamonadaceae</taxon>
        <taxon>Rhodoferax</taxon>
    </lineage>
</organism>
<dbReference type="InterPro" id="IPR011042">
    <property type="entry name" value="6-blade_b-propeller_TolB-like"/>
</dbReference>
<dbReference type="SUPFAM" id="SSF75011">
    <property type="entry name" value="3-carboxy-cis,cis-mucoante lactonizing enzyme"/>
    <property type="match status" value="1"/>
</dbReference>
<dbReference type="EMBL" id="QFZK01000010">
    <property type="protein sequence ID" value="RFO96036.1"/>
    <property type="molecule type" value="Genomic_DNA"/>
</dbReference>
<evidence type="ECO:0000313" key="2">
    <source>
        <dbReference type="Proteomes" id="UP000260665"/>
    </source>
</evidence>
<dbReference type="AlphaFoldDB" id="A0A3E1R9J4"/>